<feature type="compositionally biased region" description="Polar residues" evidence="1">
    <location>
        <begin position="118"/>
        <end position="144"/>
    </location>
</feature>
<dbReference type="OrthoDB" id="9909311at2759"/>
<evidence type="ECO:0008006" key="4">
    <source>
        <dbReference type="Google" id="ProtNLM"/>
    </source>
</evidence>
<accession>A0A1Y2A2R9</accession>
<proteinExistence type="predicted"/>
<evidence type="ECO:0000313" key="3">
    <source>
        <dbReference type="Proteomes" id="UP000193144"/>
    </source>
</evidence>
<gene>
    <name evidence="2" type="ORF">BCR34DRAFT_556662</name>
</gene>
<dbReference type="AlphaFoldDB" id="A0A1Y2A2R9"/>
<sequence length="218" mass="23920">MFQHQPPRGNGEVCDNSQQPWDGNDAIGYAGFYGSSQQLQPPSRAQKRPRKKPPRKDICLYYSEHSEATQDEIGAHFGVHRSTVSRTLQDKEKYLPSSSAPALDATPSLESTHLPEITSASWQEKSSPTTTPLPVAESNLSTSPGPVCEPGVQFVPEGEPRTYGATPAPHCPSQVEALRALELVAIFFQQNSVWIEPQECVLLGKLIERLKRTGKTGI</sequence>
<feature type="region of interest" description="Disordered" evidence="1">
    <location>
        <begin position="1"/>
        <end position="57"/>
    </location>
</feature>
<feature type="region of interest" description="Disordered" evidence="1">
    <location>
        <begin position="117"/>
        <end position="147"/>
    </location>
</feature>
<evidence type="ECO:0000313" key="2">
    <source>
        <dbReference type="EMBL" id="ORY16802.1"/>
    </source>
</evidence>
<organism evidence="2 3">
    <name type="scientific">Clohesyomyces aquaticus</name>
    <dbReference type="NCBI Taxonomy" id="1231657"/>
    <lineage>
        <taxon>Eukaryota</taxon>
        <taxon>Fungi</taxon>
        <taxon>Dikarya</taxon>
        <taxon>Ascomycota</taxon>
        <taxon>Pezizomycotina</taxon>
        <taxon>Dothideomycetes</taxon>
        <taxon>Pleosporomycetidae</taxon>
        <taxon>Pleosporales</taxon>
        <taxon>Lindgomycetaceae</taxon>
        <taxon>Clohesyomyces</taxon>
    </lineage>
</organism>
<reference evidence="2 3" key="1">
    <citation type="submission" date="2016-07" db="EMBL/GenBank/DDBJ databases">
        <title>Pervasive Adenine N6-methylation of Active Genes in Fungi.</title>
        <authorList>
            <consortium name="DOE Joint Genome Institute"/>
            <person name="Mondo S.J."/>
            <person name="Dannebaum R.O."/>
            <person name="Kuo R.C."/>
            <person name="Labutti K."/>
            <person name="Haridas S."/>
            <person name="Kuo A."/>
            <person name="Salamov A."/>
            <person name="Ahrendt S.R."/>
            <person name="Lipzen A."/>
            <person name="Sullivan W."/>
            <person name="Andreopoulos W.B."/>
            <person name="Clum A."/>
            <person name="Lindquist E."/>
            <person name="Daum C."/>
            <person name="Ramamoorthy G.K."/>
            <person name="Gryganskyi A."/>
            <person name="Culley D."/>
            <person name="Magnuson J.K."/>
            <person name="James T.Y."/>
            <person name="O'Malley M.A."/>
            <person name="Stajich J.E."/>
            <person name="Spatafora J.W."/>
            <person name="Visel A."/>
            <person name="Grigoriev I.V."/>
        </authorList>
    </citation>
    <scope>NUCLEOTIDE SEQUENCE [LARGE SCALE GENOMIC DNA]</scope>
    <source>
        <strain evidence="2 3">CBS 115471</strain>
    </source>
</reference>
<dbReference type="Proteomes" id="UP000193144">
    <property type="component" value="Unassembled WGS sequence"/>
</dbReference>
<name>A0A1Y2A2R9_9PLEO</name>
<dbReference type="Gene3D" id="1.10.10.60">
    <property type="entry name" value="Homeodomain-like"/>
    <property type="match status" value="1"/>
</dbReference>
<protein>
    <recommendedName>
        <fullName evidence="4">HTH psq-type domain-containing protein</fullName>
    </recommendedName>
</protein>
<evidence type="ECO:0000256" key="1">
    <source>
        <dbReference type="SAM" id="MobiDB-lite"/>
    </source>
</evidence>
<dbReference type="EMBL" id="MCFA01000016">
    <property type="protein sequence ID" value="ORY16802.1"/>
    <property type="molecule type" value="Genomic_DNA"/>
</dbReference>
<comment type="caution">
    <text evidence="2">The sequence shown here is derived from an EMBL/GenBank/DDBJ whole genome shotgun (WGS) entry which is preliminary data.</text>
</comment>
<feature type="compositionally biased region" description="Basic residues" evidence="1">
    <location>
        <begin position="45"/>
        <end position="54"/>
    </location>
</feature>
<keyword evidence="3" id="KW-1185">Reference proteome</keyword>